<dbReference type="Proteomes" id="UP000499080">
    <property type="component" value="Unassembled WGS sequence"/>
</dbReference>
<evidence type="ECO:0000256" key="3">
    <source>
        <dbReference type="SAM" id="MobiDB-lite"/>
    </source>
</evidence>
<dbReference type="GO" id="GO:0000379">
    <property type="term" value="P:tRNA-type intron splice site recognition and cleavage"/>
    <property type="evidence" value="ECO:0007669"/>
    <property type="project" value="TreeGrafter"/>
</dbReference>
<feature type="compositionally biased region" description="Basic and acidic residues" evidence="3">
    <location>
        <begin position="251"/>
        <end position="265"/>
    </location>
</feature>
<feature type="compositionally biased region" description="Polar residues" evidence="3">
    <location>
        <begin position="222"/>
        <end position="240"/>
    </location>
</feature>
<keyword evidence="5" id="KW-0540">Nuclease</keyword>
<sequence length="1098" mass="122582">MQVEEVTDVRACLPSAEFLSAEELVSLRKPAEETPQPVIGEKLYTRSDSWVEEKALKCALESYKETLDKKRAGRICDLMQAEWNPELNIVTVPKLKGKFAQHMGHLVNGKHVLAPEEAVFLLENNCIEIMNGKTPMSTEEAFNMILKGNLGLEKYQVYFHLSKLGYVAVLHLAEAGVTEYEKEMNLDKHPLKKKRQLKEPTEGEPEKKRLTFTGALSEGSEIKTTSDASKENSAAVSASEISRVCPGTSMEETRIPEGSEHDIADKSFNNVKNMPHDAEEQNGNGAFIDKGTEDIQSDIDKINHASVNNSKLEARHENKDSEAPKEINSPSDSKSVEEKENVAEVGENTKSNGVNSQNLNELTGNSKLQNDLPLKDIENRDFLDSNSQSSKIVDVMDVDTDAETSCSTSEVSRDNFSAFDSNVNATSQDSCISVNNDDNTQGDANPDSNFDVLSMSCSSLVDEEDEVLTIDAVSADNPAREDDDDVTLLEVTKKETKPLAVIDLLSDDNDDETEAIDVVDDDITVLEEYPSPSMGRPTSSREINSKKLNGCKKEEKGGVISSSKLIPPLTVQFPDLLRKRVVCVARPPLHLLPNNVKPSKEAYVLNLKTKNSDQPAFNNRVWNSYRDLQDYNRQRRQNRHQNNNPRGQHFSGFQTWNDRNSRNHDRLHRPGFGPDRANSPDVNSNSRGLRGPPADFNRNLFSVNSFQNNIPLSNPTSMNCEVTIKEDTSESLVSSGNQSSHSNNFSFSSGMPNNPLINPLIPSSNFMAGIQRNAFSMGNVSHTHLMAELQRTCFTVATNMLSSMLNRNPPLMPNPPLSVFPGLHPPGPFNPNMSNGLNNSLNLPGSNEYFSLPHQNYGDQQRRFHRGRPFPCRYRNIGNKRSWSDVKSAVCDSSSDSDIEEMPISPREILWDNKDICPLVKPGVRYPVGSVFKFLQITQKAKVTYRYGYSAKLLSGVSNLEISFDVYPPGFTYKKTCPQVPKYRIVVVRSLDEINNQPPPANKQNNRPPQLYHQPKKTYLNRNIQNNSTIACIVHPTTKLMSSTTPFSSLLEHFMPETDHQFQCLRAQPHAHDTSNLSSTASCCHLSQPHVIFLGRRV</sequence>
<dbReference type="OrthoDB" id="6430781at2759"/>
<dbReference type="GO" id="GO:0000214">
    <property type="term" value="C:tRNA-intron endonuclease complex"/>
    <property type="evidence" value="ECO:0007669"/>
    <property type="project" value="TreeGrafter"/>
</dbReference>
<protein>
    <submittedName>
        <fullName evidence="5">tRNA-splicing endonuclease subunit Sen54</fullName>
    </submittedName>
</protein>
<comment type="similarity">
    <text evidence="1">Belongs to the SEN54 family.</text>
</comment>
<comment type="caution">
    <text evidence="5">The sequence shown here is derived from an EMBL/GenBank/DDBJ whole genome shotgun (WGS) entry which is preliminary data.</text>
</comment>
<feature type="compositionally biased region" description="Basic and acidic residues" evidence="3">
    <location>
        <begin position="197"/>
        <end position="209"/>
    </location>
</feature>
<feature type="region of interest" description="Disordered" evidence="3">
    <location>
        <begin position="188"/>
        <end position="290"/>
    </location>
</feature>
<dbReference type="PANTHER" id="PTHR21027">
    <property type="entry name" value="TRNA-SPLICING ENDONUCLEASE SUBUNIT SEN54"/>
    <property type="match status" value="1"/>
</dbReference>
<feature type="compositionally biased region" description="Polar residues" evidence="3">
    <location>
        <begin position="348"/>
        <end position="367"/>
    </location>
</feature>
<proteinExistence type="inferred from homology"/>
<keyword evidence="5" id="KW-0255">Endonuclease</keyword>
<feature type="domain" description="tRNA-splicing endonuclease subunit Sen54 N-terminal" evidence="4">
    <location>
        <begin position="66"/>
        <end position="130"/>
    </location>
</feature>
<evidence type="ECO:0000256" key="2">
    <source>
        <dbReference type="ARBA" id="ARBA00022694"/>
    </source>
</evidence>
<dbReference type="EMBL" id="BGPR01020547">
    <property type="protein sequence ID" value="GBN84930.1"/>
    <property type="molecule type" value="Genomic_DNA"/>
</dbReference>
<feature type="compositionally biased region" description="Basic and acidic residues" evidence="3">
    <location>
        <begin position="312"/>
        <end position="325"/>
    </location>
</feature>
<evidence type="ECO:0000313" key="6">
    <source>
        <dbReference type="Proteomes" id="UP000499080"/>
    </source>
</evidence>
<keyword evidence="5" id="KW-0378">Hydrolase</keyword>
<keyword evidence="6" id="KW-1185">Reference proteome</keyword>
<evidence type="ECO:0000313" key="5">
    <source>
        <dbReference type="EMBL" id="GBN84930.1"/>
    </source>
</evidence>
<dbReference type="AlphaFoldDB" id="A0A4Y2SCC7"/>
<feature type="region of interest" description="Disordered" evidence="3">
    <location>
        <begin position="637"/>
        <end position="693"/>
    </location>
</feature>
<dbReference type="GO" id="GO:0004519">
    <property type="term" value="F:endonuclease activity"/>
    <property type="evidence" value="ECO:0007669"/>
    <property type="project" value="UniProtKB-KW"/>
</dbReference>
<dbReference type="InterPro" id="IPR024337">
    <property type="entry name" value="tRNA_splic_suSen54"/>
</dbReference>
<evidence type="ECO:0000256" key="1">
    <source>
        <dbReference type="ARBA" id="ARBA00005736"/>
    </source>
</evidence>
<keyword evidence="2" id="KW-0819">tRNA processing</keyword>
<dbReference type="Pfam" id="PF12928">
    <property type="entry name" value="tRNA_int_end_N2"/>
    <property type="match status" value="1"/>
</dbReference>
<gene>
    <name evidence="5" type="primary">Tsen54_0</name>
    <name evidence="5" type="ORF">AVEN_183441_1</name>
</gene>
<accession>A0A4Y2SCC7</accession>
<name>A0A4Y2SCC7_ARAVE</name>
<feature type="region of interest" description="Disordered" evidence="3">
    <location>
        <begin position="306"/>
        <end position="367"/>
    </location>
</feature>
<organism evidence="5 6">
    <name type="scientific">Araneus ventricosus</name>
    <name type="common">Orbweaver spider</name>
    <name type="synonym">Epeira ventricosa</name>
    <dbReference type="NCBI Taxonomy" id="182803"/>
    <lineage>
        <taxon>Eukaryota</taxon>
        <taxon>Metazoa</taxon>
        <taxon>Ecdysozoa</taxon>
        <taxon>Arthropoda</taxon>
        <taxon>Chelicerata</taxon>
        <taxon>Arachnida</taxon>
        <taxon>Araneae</taxon>
        <taxon>Araneomorphae</taxon>
        <taxon>Entelegynae</taxon>
        <taxon>Araneoidea</taxon>
        <taxon>Araneidae</taxon>
        <taxon>Araneus</taxon>
    </lineage>
</organism>
<dbReference type="PANTHER" id="PTHR21027:SF1">
    <property type="entry name" value="TRNA-SPLICING ENDONUCLEASE SUBUNIT SEN54"/>
    <property type="match status" value="1"/>
</dbReference>
<evidence type="ECO:0000259" key="4">
    <source>
        <dbReference type="Pfam" id="PF12928"/>
    </source>
</evidence>
<reference evidence="5 6" key="1">
    <citation type="journal article" date="2019" name="Sci. Rep.">
        <title>Orb-weaving spider Araneus ventricosus genome elucidates the spidroin gene catalogue.</title>
        <authorList>
            <person name="Kono N."/>
            <person name="Nakamura H."/>
            <person name="Ohtoshi R."/>
            <person name="Moran D.A.P."/>
            <person name="Shinohara A."/>
            <person name="Yoshida Y."/>
            <person name="Fujiwara M."/>
            <person name="Mori M."/>
            <person name="Tomita M."/>
            <person name="Arakawa K."/>
        </authorList>
    </citation>
    <scope>NUCLEOTIDE SEQUENCE [LARGE SCALE GENOMIC DNA]</scope>
</reference>
<dbReference type="InterPro" id="IPR024336">
    <property type="entry name" value="tRNA_splic_suSen54_N"/>
</dbReference>